<proteinExistence type="predicted"/>
<dbReference type="AlphaFoldDB" id="A0AAE1LRX1"/>
<comment type="caution">
    <text evidence="4">The sequence shown here is derived from an EMBL/GenBank/DDBJ whole genome shotgun (WGS) entry which is preliminary data.</text>
</comment>
<reference evidence="4" key="1">
    <citation type="submission" date="2021-07" db="EMBL/GenBank/DDBJ databases">
        <authorList>
            <person name="Catto M.A."/>
            <person name="Jacobson A."/>
            <person name="Kennedy G."/>
            <person name="Labadie P."/>
            <person name="Hunt B.G."/>
            <person name="Srinivasan R."/>
        </authorList>
    </citation>
    <scope>NUCLEOTIDE SEQUENCE</scope>
    <source>
        <strain evidence="4">PL_HMW_Pooled</strain>
        <tissue evidence="4">Head</tissue>
    </source>
</reference>
<evidence type="ECO:0000259" key="3">
    <source>
        <dbReference type="Pfam" id="PF13359"/>
    </source>
</evidence>
<keyword evidence="5" id="KW-1185">Reference proteome</keyword>
<organism evidence="4 5">
    <name type="scientific">Frankliniella fusca</name>
    <dbReference type="NCBI Taxonomy" id="407009"/>
    <lineage>
        <taxon>Eukaryota</taxon>
        <taxon>Metazoa</taxon>
        <taxon>Ecdysozoa</taxon>
        <taxon>Arthropoda</taxon>
        <taxon>Hexapoda</taxon>
        <taxon>Insecta</taxon>
        <taxon>Pterygota</taxon>
        <taxon>Neoptera</taxon>
        <taxon>Paraneoptera</taxon>
        <taxon>Thysanoptera</taxon>
        <taxon>Terebrantia</taxon>
        <taxon>Thripoidea</taxon>
        <taxon>Thripidae</taxon>
        <taxon>Frankliniella</taxon>
    </lineage>
</organism>
<name>A0AAE1LRX1_9NEOP</name>
<accession>A0AAE1LRX1</accession>
<evidence type="ECO:0000313" key="5">
    <source>
        <dbReference type="Proteomes" id="UP001219518"/>
    </source>
</evidence>
<sequence>QIKFPMTLAERLVHIERNNRLGLPGVLGMIDGTLAPICPPQKSNQQFYCRKGFTAINVLIVCDADLRILTIDARFPGACHDSYVYHESGIGPVMEQAFAEDNCWLL</sequence>
<evidence type="ECO:0000256" key="1">
    <source>
        <dbReference type="ARBA" id="ARBA00001968"/>
    </source>
</evidence>
<dbReference type="Proteomes" id="UP001219518">
    <property type="component" value="Unassembled WGS sequence"/>
</dbReference>
<dbReference type="InterPro" id="IPR027806">
    <property type="entry name" value="HARBI1_dom"/>
</dbReference>
<gene>
    <name evidence="4" type="ORF">KUF71_020246</name>
</gene>
<comment type="cofactor">
    <cofactor evidence="1">
        <name>a divalent metal cation</name>
        <dbReference type="ChEBI" id="CHEBI:60240"/>
    </cofactor>
</comment>
<feature type="domain" description="DDE Tnp4" evidence="3">
    <location>
        <begin position="30"/>
        <end position="99"/>
    </location>
</feature>
<keyword evidence="2" id="KW-0479">Metal-binding</keyword>
<dbReference type="EMBL" id="JAHWGI010001405">
    <property type="protein sequence ID" value="KAK3929853.1"/>
    <property type="molecule type" value="Genomic_DNA"/>
</dbReference>
<feature type="non-terminal residue" evidence="4">
    <location>
        <position position="1"/>
    </location>
</feature>
<reference evidence="4" key="2">
    <citation type="journal article" date="2023" name="BMC Genomics">
        <title>Pest status, molecular evolution, and epigenetic factors derived from the genome assembly of Frankliniella fusca, a thysanopteran phytovirus vector.</title>
        <authorList>
            <person name="Catto M.A."/>
            <person name="Labadie P.E."/>
            <person name="Jacobson A.L."/>
            <person name="Kennedy G.G."/>
            <person name="Srinivasan R."/>
            <person name="Hunt B.G."/>
        </authorList>
    </citation>
    <scope>NUCLEOTIDE SEQUENCE</scope>
    <source>
        <strain evidence="4">PL_HMW_Pooled</strain>
    </source>
</reference>
<feature type="non-terminal residue" evidence="4">
    <location>
        <position position="106"/>
    </location>
</feature>
<evidence type="ECO:0000256" key="2">
    <source>
        <dbReference type="ARBA" id="ARBA00022723"/>
    </source>
</evidence>
<dbReference type="Pfam" id="PF13359">
    <property type="entry name" value="DDE_Tnp_4"/>
    <property type="match status" value="1"/>
</dbReference>
<protein>
    <submittedName>
        <fullName evidence="4">Nuclease</fullName>
    </submittedName>
</protein>
<dbReference type="GO" id="GO:0046872">
    <property type="term" value="F:metal ion binding"/>
    <property type="evidence" value="ECO:0007669"/>
    <property type="project" value="UniProtKB-KW"/>
</dbReference>
<evidence type="ECO:0000313" key="4">
    <source>
        <dbReference type="EMBL" id="KAK3929853.1"/>
    </source>
</evidence>